<comment type="subcellular location">
    <subcellularLocation>
        <location evidence="1">Membrane</location>
        <topology evidence="1">Multi-pass membrane protein</topology>
    </subcellularLocation>
</comment>
<dbReference type="CDD" id="cd03263">
    <property type="entry name" value="ABC_subfamily_A"/>
    <property type="match status" value="1"/>
</dbReference>
<keyword evidence="8 10" id="KW-0472">Membrane</keyword>
<feature type="compositionally biased region" description="Low complexity" evidence="9">
    <location>
        <begin position="1091"/>
        <end position="1122"/>
    </location>
</feature>
<evidence type="ECO:0000256" key="10">
    <source>
        <dbReference type="SAM" id="Phobius"/>
    </source>
</evidence>
<feature type="transmembrane region" description="Helical" evidence="10">
    <location>
        <begin position="46"/>
        <end position="65"/>
    </location>
</feature>
<feature type="transmembrane region" description="Helical" evidence="10">
    <location>
        <begin position="285"/>
        <end position="309"/>
    </location>
</feature>
<dbReference type="InterPro" id="IPR027417">
    <property type="entry name" value="P-loop_NTPase"/>
</dbReference>
<evidence type="ECO:0000256" key="4">
    <source>
        <dbReference type="ARBA" id="ARBA00022692"/>
    </source>
</evidence>
<evidence type="ECO:0000256" key="8">
    <source>
        <dbReference type="ARBA" id="ARBA00023136"/>
    </source>
</evidence>
<keyword evidence="6" id="KW-0067">ATP-binding</keyword>
<dbReference type="Proteomes" id="UP000256970">
    <property type="component" value="Unassembled WGS sequence"/>
</dbReference>
<dbReference type="SUPFAM" id="SSF52540">
    <property type="entry name" value="P-loop containing nucleoside triphosphate hydrolases"/>
    <property type="match status" value="1"/>
</dbReference>
<keyword evidence="3" id="KW-0813">Transport</keyword>
<dbReference type="GO" id="GO:0005524">
    <property type="term" value="F:ATP binding"/>
    <property type="evidence" value="ECO:0007669"/>
    <property type="project" value="UniProtKB-KW"/>
</dbReference>
<evidence type="ECO:0000256" key="6">
    <source>
        <dbReference type="ARBA" id="ARBA00022840"/>
    </source>
</evidence>
<dbReference type="GO" id="GO:0005319">
    <property type="term" value="F:lipid transporter activity"/>
    <property type="evidence" value="ECO:0007669"/>
    <property type="project" value="TreeGrafter"/>
</dbReference>
<dbReference type="Gene3D" id="3.40.50.300">
    <property type="entry name" value="P-loop containing nucleotide triphosphate hydrolases"/>
    <property type="match status" value="1"/>
</dbReference>
<evidence type="ECO:0000256" key="5">
    <source>
        <dbReference type="ARBA" id="ARBA00022741"/>
    </source>
</evidence>
<feature type="transmembrane region" description="Helical" evidence="10">
    <location>
        <begin position="321"/>
        <end position="346"/>
    </location>
</feature>
<feature type="transmembrane region" description="Helical" evidence="10">
    <location>
        <begin position="242"/>
        <end position="265"/>
    </location>
</feature>
<evidence type="ECO:0000256" key="3">
    <source>
        <dbReference type="ARBA" id="ARBA00022448"/>
    </source>
</evidence>
<keyword evidence="5" id="KW-0547">Nucleotide-binding</keyword>
<dbReference type="EMBL" id="FNXT01000792">
    <property type="protein sequence ID" value="SZX67398.1"/>
    <property type="molecule type" value="Genomic_DNA"/>
</dbReference>
<dbReference type="SMART" id="SM00382">
    <property type="entry name" value="AAA"/>
    <property type="match status" value="1"/>
</dbReference>
<dbReference type="PROSITE" id="PS50893">
    <property type="entry name" value="ABC_TRANSPORTER_2"/>
    <property type="match status" value="1"/>
</dbReference>
<evidence type="ECO:0000256" key="1">
    <source>
        <dbReference type="ARBA" id="ARBA00004141"/>
    </source>
</evidence>
<keyword evidence="7 10" id="KW-1133">Transmembrane helix</keyword>
<sequence>MTATAKLRHSLLDSLQQHKGLRQTTALFVKNVLVAWRNRWATAIRLLAPLLFLALALIVQVVMAANSRRTGRIRDTPFSSLSDISSIPDCSDELFIYNKPCLDFVYTPNNDTTVKAIVDAMMRNNQPPIPAERVMGFGSRFEADTFIQGRSKYVMGAVHFHQGPSGQLQYVLQTNTSAPAFKGYVQSPNEFFQMPFMSAITREISRYFLAAAGKQAEADALVWQPRLGPFPHPQLSAGTAGYILPPFIFVACMFATISHLTMLVTEKETGLRQALQTMGLQQGSYWLSWWLFEAVMAGITAWCITGFGVALRLAMFVHNDVWLMFVLFWLFGMAMASFTCCVSVFLQTSQSASNAGLGIVLVGWICQALGCYGLPFAPSIYFTKNGMGKVFFWIFAMFPWNPLTKGVLDMSAAAADATRGGLHFAERASYCVYTPDPNGGIVGNMDWLYVPENCIYPISQCYWTLVVQALAWMAVAVYMDNVQPNKHGVKLPFWYPLLPGYWSNMFRAATAAALGRRTSSAGASEGSKARNKTPFATSDMAKKVAKSITQAQQDEELVIRCSSSPGNAAVDQHKGAAAGIGVNGSVGSVHRHSVSSGFLRRRDHRASAGGDQATAAAAGSAAPVELGNRGQSTLGKLPQFGTTASVQNSQQLMVQNSVTVLRLSDASSETHSPLGGAVAGNTISLQQYQQMQQAKAAGTGAAASGRRWWEFWRQPESSLTLASKKHDSLVAAAAVARPGAPQGKEPPNTGYGIVPVVLDPGVLQEEQRMKTAWYSDADGAWSNKQDMVQVFGLRKVYRMPPPRNSRWWQRWLPFGQRRQRVRPSGPQQQQPQQFVAVADSWFGVPKGQLLCLLGPNGAGKTTSINCLIGALPPSGGDIRVMGHSLLAPGGLEVAQAVMGVCPQFDVLWDELSGREHMYIYGCIKGLPSKEVTEQGSRLLEQVQLTPAAGKRSSSYSGGMKRRLSVALALLGGPQLVFLDEPSTGMDPISRRAVWDAINAAKQHAAVVLTTHSMEEADALGDRIGIMVRGRMRVLGGSLTLKQKYGNGYQLRMRLKDNATLSPEGQLAGTPRSVEAALAADAGVRTANAGLQSAQSGSHNSSSNSHVTSSGTPSSSASPQWASAAALPRSPSAAAATAARFSFSSSLLTLQHVVAEHLGLTPVEEGRGMLHYVIPQALAPQLQVLLELLDMPDKQQQLGLAEVHVSLASLEEVFLTVVKQAEQDHAALHGHTVVVELPETGQQLEVPVGQEAAVDPATGDVYAVEWVQDEWGKLAVLGVRLMEQAEQQRYWQNRHVQH</sequence>
<keyword evidence="13" id="KW-1185">Reference proteome</keyword>
<keyword evidence="4 10" id="KW-0812">Transmembrane</keyword>
<dbReference type="GO" id="GO:0140359">
    <property type="term" value="F:ABC-type transporter activity"/>
    <property type="evidence" value="ECO:0007669"/>
    <property type="project" value="InterPro"/>
</dbReference>
<dbReference type="GO" id="GO:0016020">
    <property type="term" value="C:membrane"/>
    <property type="evidence" value="ECO:0007669"/>
    <property type="project" value="UniProtKB-SubCell"/>
</dbReference>
<evidence type="ECO:0000256" key="9">
    <source>
        <dbReference type="SAM" id="MobiDB-lite"/>
    </source>
</evidence>
<dbReference type="InterPro" id="IPR017871">
    <property type="entry name" value="ABC_transporter-like_CS"/>
</dbReference>
<dbReference type="InterPro" id="IPR013525">
    <property type="entry name" value="ABC2_TM"/>
</dbReference>
<evidence type="ECO:0000259" key="11">
    <source>
        <dbReference type="PROSITE" id="PS50893"/>
    </source>
</evidence>
<dbReference type="GO" id="GO:0016887">
    <property type="term" value="F:ATP hydrolysis activity"/>
    <property type="evidence" value="ECO:0007669"/>
    <property type="project" value="InterPro"/>
</dbReference>
<dbReference type="PANTHER" id="PTHR19229:SF205">
    <property type="entry name" value="ABC TRANSPORTER A FAMILY MEMBER 1-RELATED"/>
    <property type="match status" value="1"/>
</dbReference>
<feature type="domain" description="ABC transporter" evidence="11">
    <location>
        <begin position="816"/>
        <end position="1053"/>
    </location>
</feature>
<protein>
    <recommendedName>
        <fullName evidence="11">ABC transporter domain-containing protein</fullName>
    </recommendedName>
</protein>
<gene>
    <name evidence="12" type="ORF">BQ4739_LOCUS7797</name>
</gene>
<comment type="similarity">
    <text evidence="2">Belongs to the ABC transporter superfamily. ABCA family. CPR flippase (TC 3.A.1.211) subfamily.</text>
</comment>
<reference evidence="12 13" key="1">
    <citation type="submission" date="2016-10" db="EMBL/GenBank/DDBJ databases">
        <authorList>
            <person name="Cai Z."/>
        </authorList>
    </citation>
    <scope>NUCLEOTIDE SEQUENCE [LARGE SCALE GENOMIC DNA]</scope>
</reference>
<evidence type="ECO:0000256" key="7">
    <source>
        <dbReference type="ARBA" id="ARBA00022989"/>
    </source>
</evidence>
<dbReference type="Pfam" id="PF00005">
    <property type="entry name" value="ABC_tran"/>
    <property type="match status" value="1"/>
</dbReference>
<feature type="compositionally biased region" description="Low complexity" evidence="9">
    <location>
        <begin position="607"/>
        <end position="622"/>
    </location>
</feature>
<dbReference type="PANTHER" id="PTHR19229">
    <property type="entry name" value="ATP-BINDING CASSETTE TRANSPORTER SUBFAMILY A ABCA"/>
    <property type="match status" value="1"/>
</dbReference>
<accession>A0A383VPE1</accession>
<dbReference type="Pfam" id="PF12698">
    <property type="entry name" value="ABC2_membrane_3"/>
    <property type="match status" value="1"/>
</dbReference>
<evidence type="ECO:0000313" key="12">
    <source>
        <dbReference type="EMBL" id="SZX67398.1"/>
    </source>
</evidence>
<dbReference type="InterPro" id="IPR026082">
    <property type="entry name" value="ABCA"/>
</dbReference>
<dbReference type="PROSITE" id="PS00211">
    <property type="entry name" value="ABC_TRANSPORTER_1"/>
    <property type="match status" value="1"/>
</dbReference>
<evidence type="ECO:0000313" key="13">
    <source>
        <dbReference type="Proteomes" id="UP000256970"/>
    </source>
</evidence>
<dbReference type="InterPro" id="IPR003593">
    <property type="entry name" value="AAA+_ATPase"/>
</dbReference>
<dbReference type="InterPro" id="IPR003439">
    <property type="entry name" value="ABC_transporter-like_ATP-bd"/>
</dbReference>
<organism evidence="12 13">
    <name type="scientific">Tetradesmus obliquus</name>
    <name type="common">Green alga</name>
    <name type="synonym">Acutodesmus obliquus</name>
    <dbReference type="NCBI Taxonomy" id="3088"/>
    <lineage>
        <taxon>Eukaryota</taxon>
        <taxon>Viridiplantae</taxon>
        <taxon>Chlorophyta</taxon>
        <taxon>core chlorophytes</taxon>
        <taxon>Chlorophyceae</taxon>
        <taxon>CS clade</taxon>
        <taxon>Sphaeropleales</taxon>
        <taxon>Scenedesmaceae</taxon>
        <taxon>Tetradesmus</taxon>
    </lineage>
</organism>
<evidence type="ECO:0000256" key="2">
    <source>
        <dbReference type="ARBA" id="ARBA00008526"/>
    </source>
</evidence>
<name>A0A383VPE1_TETOB</name>
<dbReference type="FunFam" id="3.40.50.300:FF:000665">
    <property type="entry name" value="ABC transporter A family member 2"/>
    <property type="match status" value="1"/>
</dbReference>
<feature type="region of interest" description="Disordered" evidence="9">
    <location>
        <begin position="603"/>
        <end position="623"/>
    </location>
</feature>
<feature type="transmembrane region" description="Helical" evidence="10">
    <location>
        <begin position="352"/>
        <end position="374"/>
    </location>
</feature>
<dbReference type="STRING" id="3088.A0A383VPE1"/>
<feature type="region of interest" description="Disordered" evidence="9">
    <location>
        <begin position="1088"/>
        <end position="1122"/>
    </location>
</feature>
<proteinExistence type="inferred from homology"/>